<dbReference type="AlphaFoldDB" id="A0AAD8NC14"/>
<sequence length="195" mass="22372">MNFHAATKNRRKYNQILTLRDDNDQTVEWGRGMEETITDYFTRLFTATETKWDDVINSLSMKITEVQNLQLLAEGVGCKVGSGESINILEDPWLPSEHDPNIHTRHPALQGQRVCSLKDSENNWDIDLIRDVFDSRDAQLIMTIPLNNETEDTWYWRKEKLGDYSVKMVSLSTSATGQGTIPHHSCRMLDVVETA</sequence>
<evidence type="ECO:0000313" key="1">
    <source>
        <dbReference type="EMBL" id="KAK1402213.1"/>
    </source>
</evidence>
<gene>
    <name evidence="1" type="ORF">POM88_001818</name>
</gene>
<comment type="caution">
    <text evidence="1">The sequence shown here is derived from an EMBL/GenBank/DDBJ whole genome shotgun (WGS) entry which is preliminary data.</text>
</comment>
<proteinExistence type="predicted"/>
<evidence type="ECO:0000313" key="2">
    <source>
        <dbReference type="Proteomes" id="UP001237642"/>
    </source>
</evidence>
<accession>A0AAD8NC14</accession>
<dbReference type="EMBL" id="JAUIZM010000001">
    <property type="protein sequence ID" value="KAK1402213.1"/>
    <property type="molecule type" value="Genomic_DNA"/>
</dbReference>
<reference evidence="1" key="2">
    <citation type="submission" date="2023-05" db="EMBL/GenBank/DDBJ databases">
        <authorList>
            <person name="Schelkunov M.I."/>
        </authorList>
    </citation>
    <scope>NUCLEOTIDE SEQUENCE</scope>
    <source>
        <strain evidence="1">Hsosn_3</strain>
        <tissue evidence="1">Leaf</tissue>
    </source>
</reference>
<protein>
    <submittedName>
        <fullName evidence="1">Uncharacterized protein</fullName>
    </submittedName>
</protein>
<organism evidence="1 2">
    <name type="scientific">Heracleum sosnowskyi</name>
    <dbReference type="NCBI Taxonomy" id="360622"/>
    <lineage>
        <taxon>Eukaryota</taxon>
        <taxon>Viridiplantae</taxon>
        <taxon>Streptophyta</taxon>
        <taxon>Embryophyta</taxon>
        <taxon>Tracheophyta</taxon>
        <taxon>Spermatophyta</taxon>
        <taxon>Magnoliopsida</taxon>
        <taxon>eudicotyledons</taxon>
        <taxon>Gunneridae</taxon>
        <taxon>Pentapetalae</taxon>
        <taxon>asterids</taxon>
        <taxon>campanulids</taxon>
        <taxon>Apiales</taxon>
        <taxon>Apiaceae</taxon>
        <taxon>Apioideae</taxon>
        <taxon>apioid superclade</taxon>
        <taxon>Tordylieae</taxon>
        <taxon>Tordyliinae</taxon>
        <taxon>Heracleum</taxon>
    </lineage>
</organism>
<reference evidence="1" key="1">
    <citation type="submission" date="2023-02" db="EMBL/GenBank/DDBJ databases">
        <title>Genome of toxic invasive species Heracleum sosnowskyi carries increased number of genes despite the absence of recent whole-genome duplications.</title>
        <authorList>
            <person name="Schelkunov M."/>
            <person name="Shtratnikova V."/>
            <person name="Makarenko M."/>
            <person name="Klepikova A."/>
            <person name="Omelchenko D."/>
            <person name="Novikova G."/>
            <person name="Obukhova E."/>
            <person name="Bogdanov V."/>
            <person name="Penin A."/>
            <person name="Logacheva M."/>
        </authorList>
    </citation>
    <scope>NUCLEOTIDE SEQUENCE</scope>
    <source>
        <strain evidence="1">Hsosn_3</strain>
        <tissue evidence="1">Leaf</tissue>
    </source>
</reference>
<keyword evidence="2" id="KW-1185">Reference proteome</keyword>
<name>A0AAD8NC14_9APIA</name>
<dbReference type="Proteomes" id="UP001237642">
    <property type="component" value="Unassembled WGS sequence"/>
</dbReference>